<dbReference type="Proteomes" id="UP001595843">
    <property type="component" value="Unassembled WGS sequence"/>
</dbReference>
<organism evidence="2 3">
    <name type="scientific">Salinithrix halophila</name>
    <dbReference type="NCBI Taxonomy" id="1485204"/>
    <lineage>
        <taxon>Bacteria</taxon>
        <taxon>Bacillati</taxon>
        <taxon>Bacillota</taxon>
        <taxon>Bacilli</taxon>
        <taxon>Bacillales</taxon>
        <taxon>Thermoactinomycetaceae</taxon>
        <taxon>Salinithrix</taxon>
    </lineage>
</organism>
<evidence type="ECO:0000256" key="1">
    <source>
        <dbReference type="SAM" id="MobiDB-lite"/>
    </source>
</evidence>
<feature type="compositionally biased region" description="Basic and acidic residues" evidence="1">
    <location>
        <begin position="15"/>
        <end position="29"/>
    </location>
</feature>
<proteinExistence type="predicted"/>
<evidence type="ECO:0000313" key="2">
    <source>
        <dbReference type="EMBL" id="MFC4076060.1"/>
    </source>
</evidence>
<name>A0ABV8JE34_9BACL</name>
<protein>
    <submittedName>
        <fullName evidence="2">Uncharacterized protein</fullName>
    </submittedName>
</protein>
<sequence>MKQTDRQPNESLEQYAKRTDSSAKKEELKAPGYGNKKLEGPNKPNT</sequence>
<accession>A0ABV8JE34</accession>
<gene>
    <name evidence="2" type="ORF">ACFOUO_04480</name>
</gene>
<dbReference type="RefSeq" id="WP_380702563.1">
    <property type="nucleotide sequence ID" value="NZ_JBHSAP010000007.1"/>
</dbReference>
<comment type="caution">
    <text evidence="2">The sequence shown here is derived from an EMBL/GenBank/DDBJ whole genome shotgun (WGS) entry which is preliminary data.</text>
</comment>
<reference evidence="3" key="1">
    <citation type="journal article" date="2019" name="Int. J. Syst. Evol. Microbiol.">
        <title>The Global Catalogue of Microorganisms (GCM) 10K type strain sequencing project: providing services to taxonomists for standard genome sequencing and annotation.</title>
        <authorList>
            <consortium name="The Broad Institute Genomics Platform"/>
            <consortium name="The Broad Institute Genome Sequencing Center for Infectious Disease"/>
            <person name="Wu L."/>
            <person name="Ma J."/>
        </authorList>
    </citation>
    <scope>NUCLEOTIDE SEQUENCE [LARGE SCALE GENOMIC DNA]</scope>
    <source>
        <strain evidence="3">IBRC-M 10813</strain>
    </source>
</reference>
<dbReference type="EMBL" id="JBHSAP010000007">
    <property type="protein sequence ID" value="MFC4076060.1"/>
    <property type="molecule type" value="Genomic_DNA"/>
</dbReference>
<feature type="region of interest" description="Disordered" evidence="1">
    <location>
        <begin position="1"/>
        <end position="46"/>
    </location>
</feature>
<keyword evidence="3" id="KW-1185">Reference proteome</keyword>
<evidence type="ECO:0000313" key="3">
    <source>
        <dbReference type="Proteomes" id="UP001595843"/>
    </source>
</evidence>